<name>A0A3S8RKP2_9FIRM</name>
<protein>
    <submittedName>
        <fullName evidence="1">Uncharacterized protein</fullName>
    </submittedName>
</protein>
<evidence type="ECO:0000313" key="1">
    <source>
        <dbReference type="EMBL" id="AZK43424.1"/>
    </source>
</evidence>
<dbReference type="EMBL" id="CP034234">
    <property type="protein sequence ID" value="AZK43424.1"/>
    <property type="molecule type" value="Genomic_DNA"/>
</dbReference>
<organism evidence="1 2">
    <name type="scientific">Erysipelothrix piscisicarius</name>
    <dbReference type="NCBI Taxonomy" id="2485784"/>
    <lineage>
        <taxon>Bacteria</taxon>
        <taxon>Bacillati</taxon>
        <taxon>Bacillota</taxon>
        <taxon>Erysipelotrichia</taxon>
        <taxon>Erysipelotrichales</taxon>
        <taxon>Erysipelotrichaceae</taxon>
        <taxon>Erysipelothrix</taxon>
    </lineage>
</organism>
<proteinExistence type="predicted"/>
<sequence>MTLKATDASNNTQVFAVSVTLVDDVKPEITAESSLVLNSSDADLNESAFLGLVNVNATDNSGNVTVSSDFDTIGVDQRHRNWCKRHNHCNRWCRQYKFVTVKVTVKDTTAPILTIAKNVVVLEKTDGLTYADLKQEINQVYR</sequence>
<reference evidence="1 2" key="1">
    <citation type="journal article" date="2020" name="Int. J. Syst. Evol. Microbiol.">
        <title>Description of Erysipelothrix piscisicarius sp. nov., an emergent fish pathogen, and assessment of virulence using a tiger barb (Puntigrus tetrazona) infection model.</title>
        <authorList>
            <person name="Pomaranski E.K."/>
            <person name="Griffin M.J."/>
            <person name="Camus A.C."/>
            <person name="Armwood A.R."/>
            <person name="Shelley J."/>
            <person name="Waldbieser G.C."/>
            <person name="LaFrentz B.R."/>
            <person name="Garcia J.C."/>
            <person name="Yanong R."/>
            <person name="Soto E."/>
        </authorList>
    </citation>
    <scope>NUCLEOTIDE SEQUENCE [LARGE SCALE GENOMIC DNA]</scope>
    <source>
        <strain evidence="1 2">15TAL0474</strain>
    </source>
</reference>
<dbReference type="KEGG" id="eri:EEI45_00065"/>
<evidence type="ECO:0000313" key="2">
    <source>
        <dbReference type="Proteomes" id="UP000278804"/>
    </source>
</evidence>
<dbReference type="Proteomes" id="UP000278804">
    <property type="component" value="Chromosome"/>
</dbReference>
<dbReference type="AlphaFoldDB" id="A0A3S8RKP2"/>
<dbReference type="RefSeq" id="WP_125163651.1">
    <property type="nucleotide sequence ID" value="NZ_CP034234.1"/>
</dbReference>
<accession>A0A3S8RKP2</accession>
<keyword evidence="2" id="KW-1185">Reference proteome</keyword>
<gene>
    <name evidence="1" type="ORF">EEI45_00065</name>
</gene>